<sequence>MPFDNKGRGPGIMVSEHLTTPAYLQLPPYYSEDDLPLHHDGDPDRECIGRSLCLGMDLEADEHDRIVRLWKDFIACDVWGSFVAAAENEDVAKMCGLSNLIKTLHGPGVPGSARSKSSGSVQAPADNGACATNLGTNQPRHLNLKQGLLKFVLPGERYIHRLDRDLVDTWEVGNSASSLGSHQHLGRQNLTRTVAYELQIMMDVVHDVFNDRVEADSWHSIPPRCVHQFRLPRIRYLTLAELREITIGFVGALRRLRDAPFISADLLRCMDLDHEYTGGDFLKDTIWVIAKQGRVAELEETENADCHVHKPATGGNNQELQRTYIAITQEWRPCHLNRLCPTTIKQILLPESTLIDEIQHMVTQGFEAIEENMDFTATSVEMLMYVDGQWVQIPDTQWRLEVLEGPVRVVLTYLEEW</sequence>
<reference evidence="1 2" key="1">
    <citation type="submission" date="2019-09" db="EMBL/GenBank/DDBJ databases">
        <title>Draft genome of the ectomycorrhizal ascomycete Sphaerosporella brunnea.</title>
        <authorList>
            <consortium name="DOE Joint Genome Institute"/>
            <person name="Benucci G.M."/>
            <person name="Marozzi G."/>
            <person name="Antonielli L."/>
            <person name="Sanchez S."/>
            <person name="Marco P."/>
            <person name="Wang X."/>
            <person name="Falini L.B."/>
            <person name="Barry K."/>
            <person name="Haridas S."/>
            <person name="Lipzen A."/>
            <person name="Labutti K."/>
            <person name="Grigoriev I.V."/>
            <person name="Murat C."/>
            <person name="Martin F."/>
            <person name="Albertini E."/>
            <person name="Donnini D."/>
            <person name="Bonito G."/>
        </authorList>
    </citation>
    <scope>NUCLEOTIDE SEQUENCE [LARGE SCALE GENOMIC DNA]</scope>
    <source>
        <strain evidence="1 2">Sb_GMNB300</strain>
    </source>
</reference>
<dbReference type="Proteomes" id="UP000326924">
    <property type="component" value="Unassembled WGS sequence"/>
</dbReference>
<dbReference type="AlphaFoldDB" id="A0A5J5FA37"/>
<dbReference type="EMBL" id="VXIS01000010">
    <property type="protein sequence ID" value="KAA8914004.1"/>
    <property type="molecule type" value="Genomic_DNA"/>
</dbReference>
<proteinExistence type="predicted"/>
<evidence type="ECO:0000313" key="2">
    <source>
        <dbReference type="Proteomes" id="UP000326924"/>
    </source>
</evidence>
<protein>
    <submittedName>
        <fullName evidence="1">Uncharacterized protein</fullName>
    </submittedName>
</protein>
<organism evidence="1 2">
    <name type="scientific">Sphaerosporella brunnea</name>
    <dbReference type="NCBI Taxonomy" id="1250544"/>
    <lineage>
        <taxon>Eukaryota</taxon>
        <taxon>Fungi</taxon>
        <taxon>Dikarya</taxon>
        <taxon>Ascomycota</taxon>
        <taxon>Pezizomycotina</taxon>
        <taxon>Pezizomycetes</taxon>
        <taxon>Pezizales</taxon>
        <taxon>Pyronemataceae</taxon>
        <taxon>Sphaerosporella</taxon>
    </lineage>
</organism>
<comment type="caution">
    <text evidence="1">The sequence shown here is derived from an EMBL/GenBank/DDBJ whole genome shotgun (WGS) entry which is preliminary data.</text>
</comment>
<evidence type="ECO:0000313" key="1">
    <source>
        <dbReference type="EMBL" id="KAA8914004.1"/>
    </source>
</evidence>
<name>A0A5J5FA37_9PEZI</name>
<dbReference type="InParanoid" id="A0A5J5FA37"/>
<keyword evidence="2" id="KW-1185">Reference proteome</keyword>
<gene>
    <name evidence="1" type="ORF">FN846DRAFT_902461</name>
</gene>
<accession>A0A5J5FA37</accession>